<dbReference type="PROSITE" id="PS51144">
    <property type="entry name" value="ALPHA_CA_2"/>
    <property type="match status" value="1"/>
</dbReference>
<evidence type="ECO:0000313" key="7">
    <source>
        <dbReference type="Proteomes" id="UP000625711"/>
    </source>
</evidence>
<dbReference type="Proteomes" id="UP000625711">
    <property type="component" value="Unassembled WGS sequence"/>
</dbReference>
<dbReference type="OrthoDB" id="429145at2759"/>
<dbReference type="InterPro" id="IPR018338">
    <property type="entry name" value="Carbonic_anhydrase_a-class_CS"/>
</dbReference>
<organism evidence="6 7">
    <name type="scientific">Rhynchophorus ferrugineus</name>
    <name type="common">Red palm weevil</name>
    <name type="synonym">Curculio ferrugineus</name>
    <dbReference type="NCBI Taxonomy" id="354439"/>
    <lineage>
        <taxon>Eukaryota</taxon>
        <taxon>Metazoa</taxon>
        <taxon>Ecdysozoa</taxon>
        <taxon>Arthropoda</taxon>
        <taxon>Hexapoda</taxon>
        <taxon>Insecta</taxon>
        <taxon>Pterygota</taxon>
        <taxon>Neoptera</taxon>
        <taxon>Endopterygota</taxon>
        <taxon>Coleoptera</taxon>
        <taxon>Polyphaga</taxon>
        <taxon>Cucujiformia</taxon>
        <taxon>Curculionidae</taxon>
        <taxon>Dryophthorinae</taxon>
        <taxon>Rhynchophorus</taxon>
    </lineage>
</organism>
<keyword evidence="2 4" id="KW-0479">Metal-binding</keyword>
<reference evidence="6" key="1">
    <citation type="submission" date="2020-08" db="EMBL/GenBank/DDBJ databases">
        <title>Genome sequencing and assembly of the red palm weevil Rhynchophorus ferrugineus.</title>
        <authorList>
            <person name="Dias G.B."/>
            <person name="Bergman C.M."/>
            <person name="Manee M."/>
        </authorList>
    </citation>
    <scope>NUCLEOTIDE SEQUENCE</scope>
    <source>
        <strain evidence="6">AA-2017</strain>
        <tissue evidence="6">Whole larva</tissue>
    </source>
</reference>
<feature type="signal peptide" evidence="4">
    <location>
        <begin position="1"/>
        <end position="20"/>
    </location>
</feature>
<keyword evidence="7" id="KW-1185">Reference proteome</keyword>
<name>A0A834M839_RHYFE</name>
<evidence type="ECO:0000256" key="1">
    <source>
        <dbReference type="ARBA" id="ARBA00010718"/>
    </source>
</evidence>
<dbReference type="EMBL" id="JAACXV010014154">
    <property type="protein sequence ID" value="KAF7269985.1"/>
    <property type="molecule type" value="Genomic_DNA"/>
</dbReference>
<evidence type="ECO:0000256" key="2">
    <source>
        <dbReference type="ARBA" id="ARBA00022723"/>
    </source>
</evidence>
<dbReference type="GO" id="GO:0005737">
    <property type="term" value="C:cytoplasm"/>
    <property type="evidence" value="ECO:0007669"/>
    <property type="project" value="TreeGrafter"/>
</dbReference>
<feature type="chain" id="PRO_5033111943" description="Carbonic anhydrase" evidence="4">
    <location>
        <begin position="21"/>
        <end position="305"/>
    </location>
</feature>
<protein>
    <recommendedName>
        <fullName evidence="4">Carbonic anhydrase</fullName>
        <ecNumber evidence="4">4.2.1.1</ecNumber>
    </recommendedName>
</protein>
<dbReference type="InterPro" id="IPR001148">
    <property type="entry name" value="CA_dom"/>
</dbReference>
<dbReference type="PANTHER" id="PTHR18952">
    <property type="entry name" value="CARBONIC ANHYDRASE"/>
    <property type="match status" value="1"/>
</dbReference>
<dbReference type="PANTHER" id="PTHR18952:SF270">
    <property type="entry name" value="CARBONIC ANHYDRASE"/>
    <property type="match status" value="1"/>
</dbReference>
<dbReference type="GO" id="GO:0008270">
    <property type="term" value="F:zinc ion binding"/>
    <property type="evidence" value="ECO:0007669"/>
    <property type="project" value="UniProtKB-UniRule"/>
</dbReference>
<evidence type="ECO:0000259" key="5">
    <source>
        <dbReference type="PROSITE" id="PS51144"/>
    </source>
</evidence>
<keyword evidence="4" id="KW-0456">Lyase</keyword>
<evidence type="ECO:0000313" key="6">
    <source>
        <dbReference type="EMBL" id="KAF7269985.1"/>
    </source>
</evidence>
<comment type="similarity">
    <text evidence="1 4">Belongs to the alpha-carbonic anhydrase family.</text>
</comment>
<keyword evidence="4" id="KW-0732">Signal</keyword>
<dbReference type="SMART" id="SM01057">
    <property type="entry name" value="Carb_anhydrase"/>
    <property type="match status" value="1"/>
</dbReference>
<keyword evidence="3 4" id="KW-0862">Zinc</keyword>
<dbReference type="InterPro" id="IPR023561">
    <property type="entry name" value="Carbonic_anhydrase_a-class"/>
</dbReference>
<comment type="cofactor">
    <cofactor evidence="4">
        <name>Zn(2+)</name>
        <dbReference type="ChEBI" id="CHEBI:29105"/>
    </cofactor>
</comment>
<feature type="domain" description="Alpha-carbonic anhydrase" evidence="5">
    <location>
        <begin position="21"/>
        <end position="265"/>
    </location>
</feature>
<gene>
    <name evidence="6" type="ORF">GWI33_017019</name>
</gene>
<dbReference type="EC" id="4.2.1.1" evidence="4"/>
<comment type="function">
    <text evidence="4">Reversible hydration of carbon dioxide.</text>
</comment>
<dbReference type="AlphaFoldDB" id="A0A834M839"/>
<dbReference type="PROSITE" id="PS00162">
    <property type="entry name" value="ALPHA_CA_1"/>
    <property type="match status" value="1"/>
</dbReference>
<comment type="caution">
    <text evidence="6">The sequence shown here is derived from an EMBL/GenBank/DDBJ whole genome shotgun (WGS) entry which is preliminary data.</text>
</comment>
<evidence type="ECO:0000256" key="4">
    <source>
        <dbReference type="RuleBase" id="RU367011"/>
    </source>
</evidence>
<sequence length="305" mass="34590">MLTRFSILFSVLYLTGPAFASHWKYDNEESWAALCLTGKKQSPIALNEFIATKKDYHPFNLVGYGQINTALLKNNGHSAEVRLHSSAEVPTVTGGGLIGTYKLDHLHFHWQSEHTMSNYRFPLELHLVHYNEKYSNLTEAAQHTHGIAVLGVLFDLSPDDDEDFKPLLEIIASLKETTNEHKVLTDFSVKNFVPRDKAGFYRYEGSLTTPGCNEGVIWTLFTSTLPISKKQVKIFEAIQTEEKTTLTKNYRSLQPLNGREVYLRVSPIRENNGNIQTWTFPVALSILCNVLYSLGNIQKIYNSEC</sequence>
<proteinExistence type="inferred from homology"/>
<dbReference type="CDD" id="cd00326">
    <property type="entry name" value="alpha_CA"/>
    <property type="match status" value="1"/>
</dbReference>
<dbReference type="Pfam" id="PF00194">
    <property type="entry name" value="Carb_anhydrase"/>
    <property type="match status" value="1"/>
</dbReference>
<accession>A0A834M839</accession>
<dbReference type="Gene3D" id="3.10.200.10">
    <property type="entry name" value="Alpha carbonic anhydrase"/>
    <property type="match status" value="1"/>
</dbReference>
<dbReference type="InterPro" id="IPR036398">
    <property type="entry name" value="CA_dom_sf"/>
</dbReference>
<comment type="catalytic activity">
    <reaction evidence="4">
        <text>hydrogencarbonate + H(+) = CO2 + H2O</text>
        <dbReference type="Rhea" id="RHEA:10748"/>
        <dbReference type="ChEBI" id="CHEBI:15377"/>
        <dbReference type="ChEBI" id="CHEBI:15378"/>
        <dbReference type="ChEBI" id="CHEBI:16526"/>
        <dbReference type="ChEBI" id="CHEBI:17544"/>
        <dbReference type="EC" id="4.2.1.1"/>
    </reaction>
</comment>
<evidence type="ECO:0000256" key="3">
    <source>
        <dbReference type="ARBA" id="ARBA00022833"/>
    </source>
</evidence>
<dbReference type="GO" id="GO:0004089">
    <property type="term" value="F:carbonate dehydratase activity"/>
    <property type="evidence" value="ECO:0007669"/>
    <property type="project" value="UniProtKB-UniRule"/>
</dbReference>
<dbReference type="SUPFAM" id="SSF51069">
    <property type="entry name" value="Carbonic anhydrase"/>
    <property type="match status" value="1"/>
</dbReference>